<dbReference type="InterPro" id="IPR010559">
    <property type="entry name" value="Sig_transdc_His_kin_internal"/>
</dbReference>
<dbReference type="Pfam" id="PF00672">
    <property type="entry name" value="HAMP"/>
    <property type="match status" value="1"/>
</dbReference>
<dbReference type="PANTHER" id="PTHR34220:SF7">
    <property type="entry name" value="SENSOR HISTIDINE KINASE YPDA"/>
    <property type="match status" value="1"/>
</dbReference>
<dbReference type="EC" id="2.7.13.3" evidence="3"/>
<evidence type="ECO:0000259" key="9">
    <source>
        <dbReference type="PROSITE" id="PS50109"/>
    </source>
</evidence>
<keyword evidence="8" id="KW-1133">Transmembrane helix</keyword>
<gene>
    <name evidence="11" type="ordered locus">bpr_I1170</name>
</gene>
<dbReference type="Gene3D" id="6.10.340.10">
    <property type="match status" value="1"/>
</dbReference>
<keyword evidence="5 11" id="KW-0808">Transferase</keyword>
<dbReference type="SUPFAM" id="SSF55874">
    <property type="entry name" value="ATPase domain of HSP90 chaperone/DNA topoisomerase II/histidine kinase"/>
    <property type="match status" value="1"/>
</dbReference>
<dbReference type="Pfam" id="PF06580">
    <property type="entry name" value="His_kinase"/>
    <property type="match status" value="1"/>
</dbReference>
<evidence type="ECO:0000256" key="1">
    <source>
        <dbReference type="ARBA" id="ARBA00000085"/>
    </source>
</evidence>
<comment type="catalytic activity">
    <reaction evidence="1">
        <text>ATP + protein L-histidine = ADP + protein N-phospho-L-histidine.</text>
        <dbReference type="EC" id="2.7.13.3"/>
    </reaction>
</comment>
<protein>
    <recommendedName>
        <fullName evidence="3">histidine kinase</fullName>
        <ecNumber evidence="3">2.7.13.3</ecNumber>
    </recommendedName>
</protein>
<evidence type="ECO:0000259" key="10">
    <source>
        <dbReference type="PROSITE" id="PS50885"/>
    </source>
</evidence>
<dbReference type="PROSITE" id="PS50885">
    <property type="entry name" value="HAMP"/>
    <property type="match status" value="1"/>
</dbReference>
<keyword evidence="7" id="KW-0902">Two-component regulatory system</keyword>
<evidence type="ECO:0000256" key="5">
    <source>
        <dbReference type="ARBA" id="ARBA00022679"/>
    </source>
</evidence>
<dbReference type="Gene3D" id="3.30.565.10">
    <property type="entry name" value="Histidine kinase-like ATPase, C-terminal domain"/>
    <property type="match status" value="1"/>
</dbReference>
<dbReference type="SUPFAM" id="SSF158472">
    <property type="entry name" value="HAMP domain-like"/>
    <property type="match status" value="1"/>
</dbReference>
<dbReference type="STRING" id="515622.bpr_I1170"/>
<keyword evidence="6 11" id="KW-0418">Kinase</keyword>
<dbReference type="eggNOG" id="COG2972">
    <property type="taxonomic scope" value="Bacteria"/>
</dbReference>
<evidence type="ECO:0000313" key="12">
    <source>
        <dbReference type="Proteomes" id="UP000001299"/>
    </source>
</evidence>
<dbReference type="InterPro" id="IPR050640">
    <property type="entry name" value="Bact_2-comp_sensor_kinase"/>
</dbReference>
<feature type="domain" description="Histidine kinase" evidence="9">
    <location>
        <begin position="396"/>
        <end position="505"/>
    </location>
</feature>
<evidence type="ECO:0000256" key="6">
    <source>
        <dbReference type="ARBA" id="ARBA00022777"/>
    </source>
</evidence>
<keyword evidence="12" id="KW-1185">Reference proteome</keyword>
<feature type="transmembrane region" description="Helical" evidence="8">
    <location>
        <begin position="28"/>
        <end position="50"/>
    </location>
</feature>
<evidence type="ECO:0000256" key="8">
    <source>
        <dbReference type="SAM" id="Phobius"/>
    </source>
</evidence>
<feature type="transmembrane region" description="Helical" evidence="8">
    <location>
        <begin position="194"/>
        <end position="218"/>
    </location>
</feature>
<dbReference type="Proteomes" id="UP000001299">
    <property type="component" value="Chromosome 1"/>
</dbReference>
<reference evidence="11 12" key="1">
    <citation type="journal article" date="2010" name="PLoS ONE">
        <title>The glycobiome of the rumen bacterium Butyrivibrio proteoclasticus B316(T) highlights adaptation to a polysaccharide-rich environment.</title>
        <authorList>
            <person name="Kelly W.J."/>
            <person name="Leahy S.C."/>
            <person name="Altermann E."/>
            <person name="Yeoman C.J."/>
            <person name="Dunne J.C."/>
            <person name="Kong Z."/>
            <person name="Pacheco D.M."/>
            <person name="Li D."/>
            <person name="Noel S.J."/>
            <person name="Moon C.D."/>
            <person name="Cookson A.L."/>
            <person name="Attwood G.T."/>
        </authorList>
    </citation>
    <scope>NUCLEOTIDE SEQUENCE [LARGE SCALE GENOMIC DNA]</scope>
    <source>
        <strain evidence="12">ATCC 51982 / DSM 14932 / B316</strain>
    </source>
</reference>
<dbReference type="InterPro" id="IPR003594">
    <property type="entry name" value="HATPase_dom"/>
</dbReference>
<accession>E0S285</accession>
<dbReference type="CDD" id="cd06225">
    <property type="entry name" value="HAMP"/>
    <property type="match status" value="1"/>
</dbReference>
<dbReference type="PROSITE" id="PS50109">
    <property type="entry name" value="HIS_KIN"/>
    <property type="match status" value="1"/>
</dbReference>
<dbReference type="KEGG" id="bpb:bpr_I1170"/>
<name>E0S285_BUTPB</name>
<dbReference type="InterPro" id="IPR005467">
    <property type="entry name" value="His_kinase_dom"/>
</dbReference>
<dbReference type="EMBL" id="CP001810">
    <property type="protein sequence ID" value="ADL33910.1"/>
    <property type="molecule type" value="Genomic_DNA"/>
</dbReference>
<keyword evidence="4" id="KW-0597">Phosphoprotein</keyword>
<proteinExistence type="predicted"/>
<dbReference type="InterPro" id="IPR003660">
    <property type="entry name" value="HAMP_dom"/>
</dbReference>
<dbReference type="SMART" id="SM00387">
    <property type="entry name" value="HATPase_c"/>
    <property type="match status" value="1"/>
</dbReference>
<keyword evidence="8" id="KW-0812">Transmembrane</keyword>
<keyword evidence="8" id="KW-0472">Membrane</keyword>
<evidence type="ECO:0000313" key="11">
    <source>
        <dbReference type="EMBL" id="ADL33910.1"/>
    </source>
</evidence>
<dbReference type="Pfam" id="PF02518">
    <property type="entry name" value="HATPase_c"/>
    <property type="match status" value="1"/>
</dbReference>
<evidence type="ECO:0000256" key="3">
    <source>
        <dbReference type="ARBA" id="ARBA00012438"/>
    </source>
</evidence>
<dbReference type="GO" id="GO:0000155">
    <property type="term" value="F:phosphorelay sensor kinase activity"/>
    <property type="evidence" value="ECO:0007669"/>
    <property type="project" value="InterPro"/>
</dbReference>
<comment type="subcellular location">
    <subcellularLocation>
        <location evidence="2">Membrane</location>
    </subcellularLocation>
</comment>
<dbReference type="HOGENOM" id="CLU_020473_5_1_9"/>
<dbReference type="AlphaFoldDB" id="E0S285"/>
<sequence length="506" mass="58078">MIKIMYMSSKNRRSRMNRFFNSSLQTKIISVCVFANVIIFVVNIFLLLGINSMSNDMDMVYQDNRALNELTKALDEVQDSMTLYLSSKTSDSLENYYISAQKLTNLSGELDDKITDLSYNRMERNIKYMTGNYLGEVEKTIDTKRGRNVEKYRAYYEKSTELYKDIKAYLTSLNLELFVSNSESFNTLIKAFRYFEVVAVGVMFIVMIGNVFIITSFVKTIILPLKKLSDSADEVADGNFDIVLPTAHYNDEIGIVIGAFNKMVISIKDYIEKLRESLEKEKDMQEKELTMEAHLKDAQLKYLKAQINPHFLFNTLNAGAQLAMMEGADRTYEYVQTVADFFRYNVKNRQDTVNVREEVTLVDNYIRILNVRFSGDIGYDKQVDERLLDHKMPSMILQPIVENAVNHGIREMAGDGRILLKVYREDDNLCISVIDNGKGMDEKTIEEILSGTRNPDENSYDNNGIGMDNVISRLRLFAGRRDVISIKSEGENKGCEIKLSIPLEEN</sequence>
<feature type="domain" description="HAMP" evidence="10">
    <location>
        <begin position="219"/>
        <end position="272"/>
    </location>
</feature>
<dbReference type="SMART" id="SM00304">
    <property type="entry name" value="HAMP"/>
    <property type="match status" value="1"/>
</dbReference>
<dbReference type="GO" id="GO:0016020">
    <property type="term" value="C:membrane"/>
    <property type="evidence" value="ECO:0007669"/>
    <property type="project" value="UniProtKB-SubCell"/>
</dbReference>
<organism evidence="11 12">
    <name type="scientific">Butyrivibrio proteoclasticus (strain ATCC 51982 / DSM 14932 / B316)</name>
    <name type="common">Clostridium proteoclasticum</name>
    <dbReference type="NCBI Taxonomy" id="515622"/>
    <lineage>
        <taxon>Bacteria</taxon>
        <taxon>Bacillati</taxon>
        <taxon>Bacillota</taxon>
        <taxon>Clostridia</taxon>
        <taxon>Lachnospirales</taxon>
        <taxon>Lachnospiraceae</taxon>
        <taxon>Butyrivibrio</taxon>
    </lineage>
</organism>
<dbReference type="PANTHER" id="PTHR34220">
    <property type="entry name" value="SENSOR HISTIDINE KINASE YPDA"/>
    <property type="match status" value="1"/>
</dbReference>
<evidence type="ECO:0000256" key="2">
    <source>
        <dbReference type="ARBA" id="ARBA00004370"/>
    </source>
</evidence>
<dbReference type="InterPro" id="IPR036890">
    <property type="entry name" value="HATPase_C_sf"/>
</dbReference>
<evidence type="ECO:0000256" key="7">
    <source>
        <dbReference type="ARBA" id="ARBA00023012"/>
    </source>
</evidence>
<evidence type="ECO:0000256" key="4">
    <source>
        <dbReference type="ARBA" id="ARBA00022553"/>
    </source>
</evidence>